<dbReference type="PATRIC" id="fig|1121439.3.peg.1424"/>
<evidence type="ECO:0000313" key="4">
    <source>
        <dbReference type="Proteomes" id="UP000014975"/>
    </source>
</evidence>
<dbReference type="STRING" id="1121439.dsat_2907"/>
<reference evidence="3 4" key="1">
    <citation type="journal article" date="2013" name="Genome Announc.">
        <title>Draft genome sequences for three mercury-methylating, sulfate-reducing bacteria.</title>
        <authorList>
            <person name="Brown S.D."/>
            <person name="Hurt R.A.Jr."/>
            <person name="Gilmour C.C."/>
            <person name="Elias D.A."/>
        </authorList>
    </citation>
    <scope>NUCLEOTIDE SEQUENCE [LARGE SCALE GENOMIC DNA]</scope>
    <source>
        <strain evidence="3 4">DSM 16529</strain>
    </source>
</reference>
<feature type="domain" description="DUF1980" evidence="2">
    <location>
        <begin position="139"/>
        <end position="200"/>
    </location>
</feature>
<dbReference type="Pfam" id="PF21537">
    <property type="entry name" value="DUF1980_C"/>
    <property type="match status" value="1"/>
</dbReference>
<dbReference type="eggNOG" id="COG3689">
    <property type="taxonomic scope" value="Bacteria"/>
</dbReference>
<keyword evidence="1" id="KW-0472">Membrane</keyword>
<feature type="transmembrane region" description="Helical" evidence="1">
    <location>
        <begin position="64"/>
        <end position="82"/>
    </location>
</feature>
<name>S7UJU3_9BACT</name>
<dbReference type="RefSeq" id="WP_020886872.1">
    <property type="nucleotide sequence ID" value="NZ_ATHI01000017.1"/>
</dbReference>
<feature type="transmembrane region" description="Helical" evidence="1">
    <location>
        <begin position="7"/>
        <end position="31"/>
    </location>
</feature>
<comment type="caution">
    <text evidence="3">The sequence shown here is derived from an EMBL/GenBank/DDBJ whole genome shotgun (WGS) entry which is preliminary data.</text>
</comment>
<accession>S7UJU3</accession>
<dbReference type="AlphaFoldDB" id="S7UJU3"/>
<dbReference type="Proteomes" id="UP000014975">
    <property type="component" value="Unassembled WGS sequence"/>
</dbReference>
<keyword evidence="4" id="KW-1185">Reference proteome</keyword>
<evidence type="ECO:0000256" key="1">
    <source>
        <dbReference type="SAM" id="Phobius"/>
    </source>
</evidence>
<proteinExistence type="predicted"/>
<dbReference type="EMBL" id="ATHI01000017">
    <property type="protein sequence ID" value="EPR34079.1"/>
    <property type="molecule type" value="Genomic_DNA"/>
</dbReference>
<evidence type="ECO:0000313" key="3">
    <source>
        <dbReference type="EMBL" id="EPR34079.1"/>
    </source>
</evidence>
<gene>
    <name evidence="3" type="ORF">dsat_2907</name>
</gene>
<evidence type="ECO:0000259" key="2">
    <source>
        <dbReference type="Pfam" id="PF21537"/>
    </source>
</evidence>
<keyword evidence="1" id="KW-0812">Transmembrane</keyword>
<keyword evidence="1" id="KW-1133">Transmembrane helix</keyword>
<feature type="transmembrane region" description="Helical" evidence="1">
    <location>
        <begin position="37"/>
        <end position="57"/>
    </location>
</feature>
<sequence>MNGARRLFSGLLLAGLGSLMVVLPFTTAYWYFLNPRFQHITATAGVVLMLAGILVPTDRVRRPSFMAMAVFAIFLPLAMEAVNQADRPSFAAGALGGLSSVDRGPPRLEIDGREYIRLNPAELLLQGEKTPPDPRPFVTEGMIMRTAEMDADGHVALVRLIINCCFADALAAGVRIAVDDPDAFEKGQWLRVAGHLRPAEKPRGRAPAIPGVIATILGETTAFEPEAFEPMADHPEPYIFDIRSEEPFNY</sequence>
<dbReference type="OrthoDB" id="5420656at2"/>
<dbReference type="InterPro" id="IPR048447">
    <property type="entry name" value="DUF1980_C"/>
</dbReference>
<organism evidence="3 4">
    <name type="scientific">Alkalidesulfovibrio alkalitolerans DSM 16529</name>
    <dbReference type="NCBI Taxonomy" id="1121439"/>
    <lineage>
        <taxon>Bacteria</taxon>
        <taxon>Pseudomonadati</taxon>
        <taxon>Thermodesulfobacteriota</taxon>
        <taxon>Desulfovibrionia</taxon>
        <taxon>Desulfovibrionales</taxon>
        <taxon>Desulfovibrionaceae</taxon>
        <taxon>Alkalidesulfovibrio</taxon>
    </lineage>
</organism>
<protein>
    <recommendedName>
        <fullName evidence="2">DUF1980 domain-containing protein</fullName>
    </recommendedName>
</protein>